<protein>
    <submittedName>
        <fullName evidence="3">Cell wall-binding protein</fullName>
    </submittedName>
</protein>
<evidence type="ECO:0000313" key="4">
    <source>
        <dbReference type="Proteomes" id="UP000053372"/>
    </source>
</evidence>
<gene>
    <name evidence="2" type="ORF">BC008_12285</name>
    <name evidence="3" type="ORF">BC008_34615</name>
</gene>
<name>A0A0V7ZWS8_9CYAN</name>
<dbReference type="InterPro" id="IPR036365">
    <property type="entry name" value="PGBD-like_sf"/>
</dbReference>
<organism evidence="3 4">
    <name type="scientific">Mastigocoleus testarum BC008</name>
    <dbReference type="NCBI Taxonomy" id="371196"/>
    <lineage>
        <taxon>Bacteria</taxon>
        <taxon>Bacillati</taxon>
        <taxon>Cyanobacteriota</taxon>
        <taxon>Cyanophyceae</taxon>
        <taxon>Nostocales</taxon>
        <taxon>Hapalosiphonaceae</taxon>
        <taxon>Mastigocoleus</taxon>
    </lineage>
</organism>
<sequence length="379" mass="41861">MENIAYLHLASTYEDCPSSELIFLSQLLNRGITPEWGKFSSKAWKHLLPLALTVSLLSTVGSALALQKGDNGPSVSGLQQQLQKAGFYQAPITKVYDKPTEDAVRRFQKAAGIAADGIAGVSTLQKLESWRPAKIKPQSKPTQTQIVSTRIIRNQVPKVTPVKKQQTTQYLKRGDEGEVVRVLQEQLRVAGYYYGNATGIFGPITEESVKRFQKAYNLDTDGVVGPNTRQKLPPSGIGFGGEARRTSVKVNPDNLRQGHRGEAVRVLQAQLIEAGYLKGEPNGYFGSYTAAAVRRFQADNYLAASGIAGPTTRGKLHSQVKTAPKSQFSVMEVQRRLRVRGFYKGPLNGVMDKSTKRAIKQAQQFYDISLNDLKNGRYW</sequence>
<feature type="domain" description="Peptidoglycan binding-like" evidence="1">
    <location>
        <begin position="177"/>
        <end position="232"/>
    </location>
</feature>
<dbReference type="InterPro" id="IPR002477">
    <property type="entry name" value="Peptidoglycan-bd-like"/>
</dbReference>
<dbReference type="EMBL" id="LMTZ01000144">
    <property type="protein sequence ID" value="KST63081.1"/>
    <property type="molecule type" value="Genomic_DNA"/>
</dbReference>
<feature type="domain" description="Peptidoglycan binding-like" evidence="1">
    <location>
        <begin position="71"/>
        <end position="127"/>
    </location>
</feature>
<dbReference type="AlphaFoldDB" id="A0A0V7ZWS8"/>
<dbReference type="EMBL" id="LMTZ01000035">
    <property type="protein sequence ID" value="KST69061.1"/>
    <property type="molecule type" value="Genomic_DNA"/>
</dbReference>
<feature type="domain" description="Peptidoglycan binding-like" evidence="1">
    <location>
        <begin position="330"/>
        <end position="368"/>
    </location>
</feature>
<dbReference type="Gene3D" id="1.10.101.10">
    <property type="entry name" value="PGBD-like superfamily/PGBD"/>
    <property type="match status" value="4"/>
</dbReference>
<reference evidence="3 4" key="1">
    <citation type="journal article" date="2015" name="Genome Announc.">
        <title>Draft Genome of the Euendolithic (true boring) Cyanobacterium Mastigocoleus testarum strain BC008.</title>
        <authorList>
            <person name="Guida B.S."/>
            <person name="Garcia-Pichel F."/>
        </authorList>
    </citation>
    <scope>NUCLEOTIDE SEQUENCE [LARGE SCALE GENOMIC DNA]</scope>
    <source>
        <strain evidence="3 4">BC008</strain>
    </source>
</reference>
<accession>A0A0V7ZWS8</accession>
<dbReference type="SUPFAM" id="SSF47090">
    <property type="entry name" value="PGBD-like"/>
    <property type="match status" value="4"/>
</dbReference>
<feature type="domain" description="Peptidoglycan binding-like" evidence="1">
    <location>
        <begin position="260"/>
        <end position="316"/>
    </location>
</feature>
<dbReference type="OrthoDB" id="6197780at2"/>
<dbReference type="RefSeq" id="WP_027843574.1">
    <property type="nucleotide sequence ID" value="NZ_LMTZ01000035.1"/>
</dbReference>
<keyword evidence="4" id="KW-1185">Reference proteome</keyword>
<dbReference type="Pfam" id="PF01471">
    <property type="entry name" value="PG_binding_1"/>
    <property type="match status" value="4"/>
</dbReference>
<dbReference type="PANTHER" id="PTHR41533:SF1">
    <property type="entry name" value="L,D-TRANSPEPTIDASE YCBB-RELATED"/>
    <property type="match status" value="1"/>
</dbReference>
<evidence type="ECO:0000313" key="2">
    <source>
        <dbReference type="EMBL" id="KST63081.1"/>
    </source>
</evidence>
<dbReference type="InterPro" id="IPR052905">
    <property type="entry name" value="LD-transpeptidase_YkuD-like"/>
</dbReference>
<evidence type="ECO:0000259" key="1">
    <source>
        <dbReference type="Pfam" id="PF01471"/>
    </source>
</evidence>
<dbReference type="InterPro" id="IPR036366">
    <property type="entry name" value="PGBDSf"/>
</dbReference>
<proteinExistence type="predicted"/>
<dbReference type="PANTHER" id="PTHR41533">
    <property type="entry name" value="L,D-TRANSPEPTIDASE HI_1667-RELATED"/>
    <property type="match status" value="1"/>
</dbReference>
<dbReference type="Proteomes" id="UP000053372">
    <property type="component" value="Unassembled WGS sequence"/>
</dbReference>
<comment type="caution">
    <text evidence="3">The sequence shown here is derived from an EMBL/GenBank/DDBJ whole genome shotgun (WGS) entry which is preliminary data.</text>
</comment>
<evidence type="ECO:0000313" key="3">
    <source>
        <dbReference type="EMBL" id="KST69061.1"/>
    </source>
</evidence>